<keyword evidence="12" id="KW-1185">Reference proteome</keyword>
<sequence>MADDVAGPAVAPVEVLRAPLLEELPHGFLGRRGGVSTGAVAGLNVGLGSGDDPVAIARNRALAVQAVRPGGRLASVYQVHSADCVIAGEWADDARPHADALVTDRPGVVLGVLTADCAPVLLADREAGVVGAAHAGWKGAIGGVTDATIAAMERLGARRESIVAAVGPCIAQGSYEVDEGFRARFVADDAANSAFFAPGAQGRHQFDLASYVLHRLRACGIADAQGLALDTYARPASFYSYRRATHLAEPAYGRQFSLIALA</sequence>
<keyword evidence="3" id="KW-0808">Transferase</keyword>
<comment type="similarity">
    <text evidence="2 10">Belongs to the purine nucleoside phosphorylase YfiH/LACC1 family.</text>
</comment>
<evidence type="ECO:0000256" key="8">
    <source>
        <dbReference type="ARBA" id="ARBA00048968"/>
    </source>
</evidence>
<comment type="catalytic activity">
    <reaction evidence="9">
        <text>S-methyl-5'-thioadenosine + phosphate = 5-(methylsulfanyl)-alpha-D-ribose 1-phosphate + adenine</text>
        <dbReference type="Rhea" id="RHEA:11852"/>
        <dbReference type="ChEBI" id="CHEBI:16708"/>
        <dbReference type="ChEBI" id="CHEBI:17509"/>
        <dbReference type="ChEBI" id="CHEBI:43474"/>
        <dbReference type="ChEBI" id="CHEBI:58533"/>
        <dbReference type="EC" id="2.4.2.28"/>
    </reaction>
    <physiologicalReaction direction="left-to-right" evidence="9">
        <dbReference type="Rhea" id="RHEA:11853"/>
    </physiologicalReaction>
</comment>
<evidence type="ECO:0000313" key="11">
    <source>
        <dbReference type="EMBL" id="MYL99599.1"/>
    </source>
</evidence>
<organism evidence="11 12">
    <name type="scientific">Novosphingobium silvae</name>
    <dbReference type="NCBI Taxonomy" id="2692619"/>
    <lineage>
        <taxon>Bacteria</taxon>
        <taxon>Pseudomonadati</taxon>
        <taxon>Pseudomonadota</taxon>
        <taxon>Alphaproteobacteria</taxon>
        <taxon>Sphingomonadales</taxon>
        <taxon>Sphingomonadaceae</taxon>
        <taxon>Novosphingobium</taxon>
    </lineage>
</organism>
<accession>A0A7X4GL38</accession>
<dbReference type="SUPFAM" id="SSF64438">
    <property type="entry name" value="CNF1/YfiH-like putative cysteine hydrolases"/>
    <property type="match status" value="1"/>
</dbReference>
<evidence type="ECO:0000256" key="9">
    <source>
        <dbReference type="ARBA" id="ARBA00049893"/>
    </source>
</evidence>
<dbReference type="InterPro" id="IPR011324">
    <property type="entry name" value="Cytotoxic_necrot_fac-like_cat"/>
</dbReference>
<comment type="catalytic activity">
    <reaction evidence="7">
        <text>adenosine + H2O + H(+) = inosine + NH4(+)</text>
        <dbReference type="Rhea" id="RHEA:24408"/>
        <dbReference type="ChEBI" id="CHEBI:15377"/>
        <dbReference type="ChEBI" id="CHEBI:15378"/>
        <dbReference type="ChEBI" id="CHEBI:16335"/>
        <dbReference type="ChEBI" id="CHEBI:17596"/>
        <dbReference type="ChEBI" id="CHEBI:28938"/>
        <dbReference type="EC" id="3.5.4.4"/>
    </reaction>
    <physiologicalReaction direction="left-to-right" evidence="7">
        <dbReference type="Rhea" id="RHEA:24409"/>
    </physiologicalReaction>
</comment>
<comment type="catalytic activity">
    <reaction evidence="1">
        <text>inosine + phosphate = alpha-D-ribose 1-phosphate + hypoxanthine</text>
        <dbReference type="Rhea" id="RHEA:27646"/>
        <dbReference type="ChEBI" id="CHEBI:17368"/>
        <dbReference type="ChEBI" id="CHEBI:17596"/>
        <dbReference type="ChEBI" id="CHEBI:43474"/>
        <dbReference type="ChEBI" id="CHEBI:57720"/>
        <dbReference type="EC" id="2.4.2.1"/>
    </reaction>
    <physiologicalReaction direction="left-to-right" evidence="1">
        <dbReference type="Rhea" id="RHEA:27647"/>
    </physiologicalReaction>
</comment>
<gene>
    <name evidence="11" type="primary">pgeF</name>
    <name evidence="11" type="ORF">GR702_17705</name>
</gene>
<evidence type="ECO:0000256" key="7">
    <source>
        <dbReference type="ARBA" id="ARBA00047989"/>
    </source>
</evidence>
<dbReference type="EMBL" id="WVTD01000017">
    <property type="protein sequence ID" value="MYL99599.1"/>
    <property type="molecule type" value="Genomic_DNA"/>
</dbReference>
<comment type="catalytic activity">
    <reaction evidence="8">
        <text>adenosine + phosphate = alpha-D-ribose 1-phosphate + adenine</text>
        <dbReference type="Rhea" id="RHEA:27642"/>
        <dbReference type="ChEBI" id="CHEBI:16335"/>
        <dbReference type="ChEBI" id="CHEBI:16708"/>
        <dbReference type="ChEBI" id="CHEBI:43474"/>
        <dbReference type="ChEBI" id="CHEBI:57720"/>
        <dbReference type="EC" id="2.4.2.1"/>
    </reaction>
    <physiologicalReaction direction="left-to-right" evidence="8">
        <dbReference type="Rhea" id="RHEA:27643"/>
    </physiologicalReaction>
</comment>
<dbReference type="GO" id="GO:0017061">
    <property type="term" value="F:S-methyl-5-thioadenosine phosphorylase activity"/>
    <property type="evidence" value="ECO:0007669"/>
    <property type="project" value="UniProtKB-EC"/>
</dbReference>
<protein>
    <recommendedName>
        <fullName evidence="10">Purine nucleoside phosphorylase</fullName>
    </recommendedName>
</protein>
<reference evidence="11 12" key="1">
    <citation type="submission" date="2019-12" db="EMBL/GenBank/DDBJ databases">
        <authorList>
            <person name="Feng G."/>
            <person name="Zhu H."/>
        </authorList>
    </citation>
    <scope>NUCLEOTIDE SEQUENCE [LARGE SCALE GENOMIC DNA]</scope>
    <source>
        <strain evidence="11 12">FGD1</strain>
    </source>
</reference>
<dbReference type="Proteomes" id="UP000465810">
    <property type="component" value="Unassembled WGS sequence"/>
</dbReference>
<evidence type="ECO:0000256" key="4">
    <source>
        <dbReference type="ARBA" id="ARBA00022723"/>
    </source>
</evidence>
<evidence type="ECO:0000256" key="3">
    <source>
        <dbReference type="ARBA" id="ARBA00022679"/>
    </source>
</evidence>
<proteinExistence type="inferred from homology"/>
<keyword evidence="4" id="KW-0479">Metal-binding</keyword>
<dbReference type="PANTHER" id="PTHR30616">
    <property type="entry name" value="UNCHARACTERIZED PROTEIN YFIH"/>
    <property type="match status" value="1"/>
</dbReference>
<evidence type="ECO:0000256" key="5">
    <source>
        <dbReference type="ARBA" id="ARBA00022801"/>
    </source>
</evidence>
<comment type="caution">
    <text evidence="11">The sequence shown here is derived from an EMBL/GenBank/DDBJ whole genome shotgun (WGS) entry which is preliminary data.</text>
</comment>
<dbReference type="InterPro" id="IPR038371">
    <property type="entry name" value="Cu_polyphenol_OxRdtase_sf"/>
</dbReference>
<evidence type="ECO:0000256" key="10">
    <source>
        <dbReference type="RuleBase" id="RU361274"/>
    </source>
</evidence>
<dbReference type="GO" id="GO:0005507">
    <property type="term" value="F:copper ion binding"/>
    <property type="evidence" value="ECO:0007669"/>
    <property type="project" value="TreeGrafter"/>
</dbReference>
<evidence type="ECO:0000256" key="2">
    <source>
        <dbReference type="ARBA" id="ARBA00007353"/>
    </source>
</evidence>
<dbReference type="InterPro" id="IPR003730">
    <property type="entry name" value="Cu_polyphenol_OxRdtase"/>
</dbReference>
<evidence type="ECO:0000313" key="12">
    <source>
        <dbReference type="Proteomes" id="UP000465810"/>
    </source>
</evidence>
<dbReference type="GO" id="GO:0016787">
    <property type="term" value="F:hydrolase activity"/>
    <property type="evidence" value="ECO:0007669"/>
    <property type="project" value="UniProtKB-KW"/>
</dbReference>
<dbReference type="CDD" id="cd16833">
    <property type="entry name" value="YfiH"/>
    <property type="match status" value="1"/>
</dbReference>
<dbReference type="Gene3D" id="3.60.140.10">
    <property type="entry name" value="CNF1/YfiH-like putative cysteine hydrolases"/>
    <property type="match status" value="1"/>
</dbReference>
<keyword evidence="6" id="KW-0862">Zinc</keyword>
<dbReference type="PANTHER" id="PTHR30616:SF2">
    <property type="entry name" value="PURINE NUCLEOSIDE PHOSPHORYLASE LACC1"/>
    <property type="match status" value="1"/>
</dbReference>
<dbReference type="AlphaFoldDB" id="A0A7X4GL38"/>
<dbReference type="Pfam" id="PF02578">
    <property type="entry name" value="Cu-oxidase_4"/>
    <property type="match status" value="1"/>
</dbReference>
<keyword evidence="5" id="KW-0378">Hydrolase</keyword>
<evidence type="ECO:0000256" key="6">
    <source>
        <dbReference type="ARBA" id="ARBA00022833"/>
    </source>
</evidence>
<dbReference type="RefSeq" id="WP_160987041.1">
    <property type="nucleotide sequence ID" value="NZ_WVTD01000017.1"/>
</dbReference>
<name>A0A7X4GL38_9SPHN</name>
<evidence type="ECO:0000256" key="1">
    <source>
        <dbReference type="ARBA" id="ARBA00000553"/>
    </source>
</evidence>
<dbReference type="NCBIfam" id="TIGR00726">
    <property type="entry name" value="peptidoglycan editing factor PgeF"/>
    <property type="match status" value="1"/>
</dbReference>